<proteinExistence type="predicted"/>
<dbReference type="SUPFAM" id="SSF54236">
    <property type="entry name" value="Ubiquitin-like"/>
    <property type="match status" value="1"/>
</dbReference>
<protein>
    <recommendedName>
        <fullName evidence="1">Ubiquitin-like domain-containing protein</fullName>
    </recommendedName>
</protein>
<dbReference type="EMBL" id="CAJPVJ010018918">
    <property type="protein sequence ID" value="CAG2177126.1"/>
    <property type="molecule type" value="Genomic_DNA"/>
</dbReference>
<gene>
    <name evidence="2" type="ORF">ONB1V03_LOCUS16559</name>
</gene>
<feature type="domain" description="Ubiquitin-like" evidence="1">
    <location>
        <begin position="168"/>
        <end position="252"/>
    </location>
</feature>
<name>A0A7R9MH23_9ACAR</name>
<evidence type="ECO:0000313" key="2">
    <source>
        <dbReference type="EMBL" id="CAD7659988.1"/>
    </source>
</evidence>
<dbReference type="InterPro" id="IPR029071">
    <property type="entry name" value="Ubiquitin-like_domsf"/>
</dbReference>
<dbReference type="Proteomes" id="UP000728032">
    <property type="component" value="Unassembled WGS sequence"/>
</dbReference>
<dbReference type="Pfam" id="PF00240">
    <property type="entry name" value="ubiquitin"/>
    <property type="match status" value="1"/>
</dbReference>
<dbReference type="InterPro" id="IPR000626">
    <property type="entry name" value="Ubiquitin-like_dom"/>
</dbReference>
<dbReference type="EMBL" id="OC933743">
    <property type="protein sequence ID" value="CAD7659988.1"/>
    <property type="molecule type" value="Genomic_DNA"/>
</dbReference>
<evidence type="ECO:0000259" key="1">
    <source>
        <dbReference type="PROSITE" id="PS50053"/>
    </source>
</evidence>
<dbReference type="Gene3D" id="3.10.20.90">
    <property type="entry name" value="Phosphatidylinositol 3-kinase Catalytic Subunit, Chain A, domain 1"/>
    <property type="match status" value="1"/>
</dbReference>
<dbReference type="AlphaFoldDB" id="A0A7R9MH23"/>
<reference evidence="2" key="1">
    <citation type="submission" date="2020-11" db="EMBL/GenBank/DDBJ databases">
        <authorList>
            <person name="Tran Van P."/>
        </authorList>
    </citation>
    <scope>NUCLEOTIDE SEQUENCE</scope>
</reference>
<dbReference type="SMART" id="SM00213">
    <property type="entry name" value="UBQ"/>
    <property type="match status" value="1"/>
</dbReference>
<sequence length="306" mass="34526">MNPMVPQVIHPHLSADHQWIGYSFGTRFRVRQLSPDSRSHSRVIPLSHGFFDNIFIAHFATPETHFEVDVDNTPNTTTNIEYCLRAALSPVMKTYHLRRGSQISHKAITTGGQRLVFVGNTGAPEIARAVQWRADRYGVPVADAWVYQSRLCVNVFTEKPVELIGDTIRVIIKYVYRLNAGPQLVQRFDVRIGSRNTVAALKKLIDEAEGIPFRDQMLLRKHTAYLKDSQVLSDCDVGDQSEVYLIPKVFGGRPLTDEVVAEMCGNRGVLCFGDNTDQVMAPEIPLFKVDPMVDIKSFIIELRSKD</sequence>
<organism evidence="2">
    <name type="scientific">Oppiella nova</name>
    <dbReference type="NCBI Taxonomy" id="334625"/>
    <lineage>
        <taxon>Eukaryota</taxon>
        <taxon>Metazoa</taxon>
        <taxon>Ecdysozoa</taxon>
        <taxon>Arthropoda</taxon>
        <taxon>Chelicerata</taxon>
        <taxon>Arachnida</taxon>
        <taxon>Acari</taxon>
        <taxon>Acariformes</taxon>
        <taxon>Sarcoptiformes</taxon>
        <taxon>Oribatida</taxon>
        <taxon>Brachypylina</taxon>
        <taxon>Oppioidea</taxon>
        <taxon>Oppiidae</taxon>
        <taxon>Oppiella</taxon>
    </lineage>
</organism>
<accession>A0A7R9MH23</accession>
<dbReference type="PROSITE" id="PS50053">
    <property type="entry name" value="UBIQUITIN_2"/>
    <property type="match status" value="1"/>
</dbReference>
<evidence type="ECO:0000313" key="3">
    <source>
        <dbReference type="Proteomes" id="UP000728032"/>
    </source>
</evidence>
<keyword evidence="3" id="KW-1185">Reference proteome</keyword>
<dbReference type="CDD" id="cd17039">
    <property type="entry name" value="Ubl_ubiquitin_like"/>
    <property type="match status" value="1"/>
</dbReference>
<dbReference type="OrthoDB" id="10016665at2759"/>